<feature type="transmembrane region" description="Helical" evidence="11">
    <location>
        <begin position="199"/>
        <end position="224"/>
    </location>
</feature>
<keyword evidence="4 10" id="KW-0812">Transmembrane</keyword>
<feature type="transmembrane region" description="Helical" evidence="11">
    <location>
        <begin position="275"/>
        <end position="298"/>
    </location>
</feature>
<feature type="domain" description="G-protein coupled receptors family 1 profile" evidence="12">
    <location>
        <begin position="46"/>
        <end position="295"/>
    </location>
</feature>
<evidence type="ECO:0000256" key="10">
    <source>
        <dbReference type="RuleBase" id="RU000688"/>
    </source>
</evidence>
<organism evidence="13 14">
    <name type="scientific">Tegillarca granosa</name>
    <name type="common">Malaysian cockle</name>
    <name type="synonym">Anadara granosa</name>
    <dbReference type="NCBI Taxonomy" id="220873"/>
    <lineage>
        <taxon>Eukaryota</taxon>
        <taxon>Metazoa</taxon>
        <taxon>Spiralia</taxon>
        <taxon>Lophotrochozoa</taxon>
        <taxon>Mollusca</taxon>
        <taxon>Bivalvia</taxon>
        <taxon>Autobranchia</taxon>
        <taxon>Pteriomorphia</taxon>
        <taxon>Arcoida</taxon>
        <taxon>Arcoidea</taxon>
        <taxon>Arcidae</taxon>
        <taxon>Tegillarca</taxon>
    </lineage>
</organism>
<feature type="transmembrane region" description="Helical" evidence="11">
    <location>
        <begin position="145"/>
        <end position="166"/>
    </location>
</feature>
<keyword evidence="6 10" id="KW-0297">G-protein coupled receptor</keyword>
<reference evidence="13 14" key="1">
    <citation type="submission" date="2022-12" db="EMBL/GenBank/DDBJ databases">
        <title>Chromosome-level genome of Tegillarca granosa.</title>
        <authorList>
            <person name="Kim J."/>
        </authorList>
    </citation>
    <scope>NUCLEOTIDE SEQUENCE [LARGE SCALE GENOMIC DNA]</scope>
    <source>
        <strain evidence="13">Teg-2019</strain>
        <tissue evidence="13">Adductor muscle</tissue>
    </source>
</reference>
<evidence type="ECO:0000256" key="5">
    <source>
        <dbReference type="ARBA" id="ARBA00022989"/>
    </source>
</evidence>
<evidence type="ECO:0000313" key="13">
    <source>
        <dbReference type="EMBL" id="KAJ8318737.1"/>
    </source>
</evidence>
<evidence type="ECO:0000256" key="6">
    <source>
        <dbReference type="ARBA" id="ARBA00023040"/>
    </source>
</evidence>
<accession>A0ABQ9FQ19</accession>
<keyword evidence="3" id="KW-1003">Cell membrane</keyword>
<dbReference type="InterPro" id="IPR017452">
    <property type="entry name" value="GPCR_Rhodpsn_7TM"/>
</dbReference>
<evidence type="ECO:0000256" key="1">
    <source>
        <dbReference type="ARBA" id="ARBA00004651"/>
    </source>
</evidence>
<evidence type="ECO:0000256" key="4">
    <source>
        <dbReference type="ARBA" id="ARBA00022692"/>
    </source>
</evidence>
<dbReference type="PROSITE" id="PS50262">
    <property type="entry name" value="G_PROTEIN_RECEP_F1_2"/>
    <property type="match status" value="1"/>
</dbReference>
<evidence type="ECO:0000259" key="12">
    <source>
        <dbReference type="PROSITE" id="PS50262"/>
    </source>
</evidence>
<proteinExistence type="inferred from homology"/>
<feature type="transmembrane region" description="Helical" evidence="11">
    <location>
        <begin position="67"/>
        <end position="92"/>
    </location>
</feature>
<dbReference type="PANTHER" id="PTHR24238">
    <property type="entry name" value="G-PROTEIN COUPLED RECEPTOR"/>
    <property type="match status" value="1"/>
</dbReference>
<dbReference type="SMART" id="SM01381">
    <property type="entry name" value="7TM_GPCR_Srsx"/>
    <property type="match status" value="1"/>
</dbReference>
<dbReference type="Proteomes" id="UP001217089">
    <property type="component" value="Unassembled WGS sequence"/>
</dbReference>
<gene>
    <name evidence="13" type="ORF">KUTeg_003828</name>
</gene>
<keyword evidence="8 10" id="KW-0675">Receptor</keyword>
<evidence type="ECO:0000256" key="2">
    <source>
        <dbReference type="ARBA" id="ARBA00010663"/>
    </source>
</evidence>
<comment type="subcellular location">
    <subcellularLocation>
        <location evidence="1">Cell membrane</location>
        <topology evidence="1">Multi-pass membrane protein</topology>
    </subcellularLocation>
</comment>
<evidence type="ECO:0000256" key="7">
    <source>
        <dbReference type="ARBA" id="ARBA00023136"/>
    </source>
</evidence>
<comment type="caution">
    <text evidence="13">The sequence shown here is derived from an EMBL/GenBank/DDBJ whole genome shotgun (WGS) entry which is preliminary data.</text>
</comment>
<keyword evidence="9 10" id="KW-0807">Transducer</keyword>
<comment type="similarity">
    <text evidence="2 10">Belongs to the G-protein coupled receptor 1 family.</text>
</comment>
<name>A0ABQ9FQ19_TEGGR</name>
<keyword evidence="14" id="KW-1185">Reference proteome</keyword>
<dbReference type="PANTHER" id="PTHR24238:SF73">
    <property type="entry name" value="RYAMIDE RECEPTOR"/>
    <property type="match status" value="1"/>
</dbReference>
<evidence type="ECO:0000256" key="11">
    <source>
        <dbReference type="SAM" id="Phobius"/>
    </source>
</evidence>
<feature type="transmembrane region" description="Helical" evidence="11">
    <location>
        <begin position="236"/>
        <end position="255"/>
    </location>
</feature>
<dbReference type="SUPFAM" id="SSF81321">
    <property type="entry name" value="Family A G protein-coupled receptor-like"/>
    <property type="match status" value="1"/>
</dbReference>
<dbReference type="PRINTS" id="PR01012">
    <property type="entry name" value="NRPEPTIDEYR"/>
</dbReference>
<evidence type="ECO:0000256" key="9">
    <source>
        <dbReference type="ARBA" id="ARBA00023224"/>
    </source>
</evidence>
<dbReference type="EMBL" id="JARBDR010000214">
    <property type="protein sequence ID" value="KAJ8318737.1"/>
    <property type="molecule type" value="Genomic_DNA"/>
</dbReference>
<dbReference type="PROSITE" id="PS00237">
    <property type="entry name" value="G_PROTEIN_RECEP_F1_1"/>
    <property type="match status" value="1"/>
</dbReference>
<evidence type="ECO:0000256" key="8">
    <source>
        <dbReference type="ARBA" id="ARBA00023170"/>
    </source>
</evidence>
<protein>
    <recommendedName>
        <fullName evidence="12">G-protein coupled receptors family 1 profile domain-containing protein</fullName>
    </recommendedName>
</protein>
<dbReference type="InterPro" id="IPR000611">
    <property type="entry name" value="NPY_rcpt"/>
</dbReference>
<evidence type="ECO:0000256" key="3">
    <source>
        <dbReference type="ARBA" id="ARBA00022475"/>
    </source>
</evidence>
<sequence length="346" mass="39163">MATNLPIANITTGPDLNEHLCVTPMGFFEAFYLIMYSVLIVIAVLGNGSVVYIIVSDTRMRTVTNLFLINLASADITKAIVCIPFTFTANIIYNYWPFGAFMCSFVSYVQVVAVFASAFTMVAMSIDRYIAILHPLRPKMTHKGVCLVLFFMWVLAALAPLPTAIFSKIGPPNFDNSTEECLKDMCAEEWPNSAMKTSYSLAIMLLQYFIPLAVLTFTYGRIGYIIWVKKPPGEAMVKMMIVVVLVYAVCWFPLHATQLIGDQDYRIYNADNFKLVWNAFVWLAMSHACYNPLVYVWMNRRFRKGFQKIFKVCLCCCESQTTPSRQPGTECSMTLMRNGETTQQSL</sequence>
<feature type="transmembrane region" description="Helical" evidence="11">
    <location>
        <begin position="98"/>
        <end position="124"/>
    </location>
</feature>
<keyword evidence="7 11" id="KW-0472">Membrane</keyword>
<feature type="transmembrane region" description="Helical" evidence="11">
    <location>
        <begin position="30"/>
        <end position="55"/>
    </location>
</feature>
<evidence type="ECO:0000313" key="14">
    <source>
        <dbReference type="Proteomes" id="UP001217089"/>
    </source>
</evidence>
<keyword evidence="5 11" id="KW-1133">Transmembrane helix</keyword>
<dbReference type="Gene3D" id="1.20.1070.10">
    <property type="entry name" value="Rhodopsin 7-helix transmembrane proteins"/>
    <property type="match status" value="1"/>
</dbReference>
<dbReference type="Pfam" id="PF00001">
    <property type="entry name" value="7tm_1"/>
    <property type="match status" value="1"/>
</dbReference>
<dbReference type="InterPro" id="IPR000276">
    <property type="entry name" value="GPCR_Rhodpsn"/>
</dbReference>
<dbReference type="PRINTS" id="PR00237">
    <property type="entry name" value="GPCRRHODOPSN"/>
</dbReference>